<comment type="subcellular location">
    <subcellularLocation>
        <location evidence="3">Plastid</location>
        <location evidence="3">Chloroplast stroma</location>
    </subcellularLocation>
</comment>
<dbReference type="Pfam" id="PF00194">
    <property type="entry name" value="Carb_anhydrase"/>
    <property type="match status" value="2"/>
</dbReference>
<dbReference type="AlphaFoldDB" id="M4DQ64"/>
<keyword evidence="9" id="KW-0325">Glycoprotein</keyword>
<keyword evidence="6 12" id="KW-0479">Metal-binding</keyword>
<evidence type="ECO:0000313" key="14">
    <source>
        <dbReference type="EnsemblPlants" id="Bra018657.1-P"/>
    </source>
</evidence>
<feature type="domain" description="Alpha-carbonic anhydrase" evidence="13">
    <location>
        <begin position="1"/>
        <end position="195"/>
    </location>
</feature>
<keyword evidence="10 12" id="KW-0456">Lyase</keyword>
<dbReference type="GO" id="GO:0016836">
    <property type="term" value="F:hydro-lyase activity"/>
    <property type="evidence" value="ECO:0000318"/>
    <property type="project" value="GO_Central"/>
</dbReference>
<keyword evidence="8 12" id="KW-0862">Zinc</keyword>
<organism evidence="14 15">
    <name type="scientific">Brassica campestris</name>
    <name type="common">Field mustard</name>
    <dbReference type="NCBI Taxonomy" id="3711"/>
    <lineage>
        <taxon>Eukaryota</taxon>
        <taxon>Viridiplantae</taxon>
        <taxon>Streptophyta</taxon>
        <taxon>Embryophyta</taxon>
        <taxon>Tracheophyta</taxon>
        <taxon>Spermatophyta</taxon>
        <taxon>Magnoliopsida</taxon>
        <taxon>eudicotyledons</taxon>
        <taxon>Gunneridae</taxon>
        <taxon>Pentapetalae</taxon>
        <taxon>rosids</taxon>
        <taxon>malvids</taxon>
        <taxon>Brassicales</taxon>
        <taxon>Brassicaceae</taxon>
        <taxon>Brassiceae</taxon>
        <taxon>Brassica</taxon>
    </lineage>
</organism>
<dbReference type="OMA" id="WCYTGCE"/>
<dbReference type="PROSITE" id="PS00162">
    <property type="entry name" value="ALPHA_CA_1"/>
    <property type="match status" value="1"/>
</dbReference>
<evidence type="ECO:0000256" key="12">
    <source>
        <dbReference type="RuleBase" id="RU367011"/>
    </source>
</evidence>
<dbReference type="InterPro" id="IPR041891">
    <property type="entry name" value="Alpha_CA_prokaryot-like"/>
</dbReference>
<dbReference type="GO" id="GO:0004089">
    <property type="term" value="F:carbonate dehydratase activity"/>
    <property type="evidence" value="ECO:0007669"/>
    <property type="project" value="UniProtKB-UniRule"/>
</dbReference>
<reference evidence="14 15" key="1">
    <citation type="journal article" date="2011" name="Nat. Genet.">
        <title>The genome of the mesopolyploid crop species Brassica rapa.</title>
        <authorList>
            <consortium name="Brassica rapa Genome Sequencing Project Consortium"/>
            <person name="Wang X."/>
            <person name="Wang H."/>
            <person name="Wang J."/>
            <person name="Sun R."/>
            <person name="Wu J."/>
            <person name="Liu S."/>
            <person name="Bai Y."/>
            <person name="Mun J.H."/>
            <person name="Bancroft I."/>
            <person name="Cheng F."/>
            <person name="Huang S."/>
            <person name="Li X."/>
            <person name="Hua W."/>
            <person name="Wang J."/>
            <person name="Wang X."/>
            <person name="Freeling M."/>
            <person name="Pires J.C."/>
            <person name="Paterson A.H."/>
            <person name="Chalhoub B."/>
            <person name="Wang B."/>
            <person name="Hayward A."/>
            <person name="Sharpe A.G."/>
            <person name="Park B.S."/>
            <person name="Weisshaar B."/>
            <person name="Liu B."/>
            <person name="Li B."/>
            <person name="Liu B."/>
            <person name="Tong C."/>
            <person name="Song C."/>
            <person name="Duran C."/>
            <person name="Peng C."/>
            <person name="Geng C."/>
            <person name="Koh C."/>
            <person name="Lin C."/>
            <person name="Edwards D."/>
            <person name="Mu D."/>
            <person name="Shen D."/>
            <person name="Soumpourou E."/>
            <person name="Li F."/>
            <person name="Fraser F."/>
            <person name="Conant G."/>
            <person name="Lassalle G."/>
            <person name="King G.J."/>
            <person name="Bonnema G."/>
            <person name="Tang H."/>
            <person name="Wang H."/>
            <person name="Belcram H."/>
            <person name="Zhou H."/>
            <person name="Hirakawa H."/>
            <person name="Abe H."/>
            <person name="Guo H."/>
            <person name="Wang H."/>
            <person name="Jin H."/>
            <person name="Parkin I.A."/>
            <person name="Batley J."/>
            <person name="Kim J.S."/>
            <person name="Just J."/>
            <person name="Li J."/>
            <person name="Xu J."/>
            <person name="Deng J."/>
            <person name="Kim J.A."/>
            <person name="Li J."/>
            <person name="Yu J."/>
            <person name="Meng J."/>
            <person name="Wang J."/>
            <person name="Min J."/>
            <person name="Poulain J."/>
            <person name="Wang J."/>
            <person name="Hatakeyama K."/>
            <person name="Wu K."/>
            <person name="Wang L."/>
            <person name="Fang L."/>
            <person name="Trick M."/>
            <person name="Links M.G."/>
            <person name="Zhao M."/>
            <person name="Jin M."/>
            <person name="Ramchiary N."/>
            <person name="Drou N."/>
            <person name="Berkman P.J."/>
            <person name="Cai Q."/>
            <person name="Huang Q."/>
            <person name="Li R."/>
            <person name="Tabata S."/>
            <person name="Cheng S."/>
            <person name="Zhang S."/>
            <person name="Zhang S."/>
            <person name="Huang S."/>
            <person name="Sato S."/>
            <person name="Sun S."/>
            <person name="Kwon S.J."/>
            <person name="Choi S.R."/>
            <person name="Lee T.H."/>
            <person name="Fan W."/>
            <person name="Zhao X."/>
            <person name="Tan X."/>
            <person name="Xu X."/>
            <person name="Wang Y."/>
            <person name="Qiu Y."/>
            <person name="Yin Y."/>
            <person name="Li Y."/>
            <person name="Du Y."/>
            <person name="Liao Y."/>
            <person name="Lim Y."/>
            <person name="Narusaka Y."/>
            <person name="Wang Y."/>
            <person name="Wang Z."/>
            <person name="Li Z."/>
            <person name="Wang Z."/>
            <person name="Xiong Z."/>
            <person name="Zhang Z."/>
        </authorList>
    </citation>
    <scope>NUCLEOTIDE SEQUENCE [LARGE SCALE GENOMIC DNA]</scope>
    <source>
        <strain evidence="14 15">cv. Chiifu-401-42</strain>
    </source>
</reference>
<sequence>MGSSSVQCIFFVFIILNFISLSTAASSHGEVEDEHEFNYKKNDDKGPERWGEIKPEWEMCGKGEIQSPIELMNERVKIVSHLGRLIRDYEASNATIKNRGHDIMLEKELEAITDLDDAEKHVRMIDPKQIKIGSRKYYRYIGSLTTPPCTQNVTWSVVRKIRTVTREQVRLLRVAVHDTKQEMESSPIRCIFFVFIIFTLFSFSTAATSNGEVEDEREFNYKKNDDKGPDRWGEIKPEWEMCGKGELQSPIDMMNERVKIVSHLGRLIRDYEASNATIKNRGHDIMLKFEDGAGSIKINGFQYELQQLHWHSPSEHTVNGRRFALELHMVHEGKNGRMAVVTVLYKIGRADTFIRSLEKELEAITDLDDAEKHVRMIDPKQIKIGSRKYYRYIGSLTTPPCTQNVTWSVVRKIRTVTREQVRLLRVAVHDDSLTNARPVQPINKRMVHLYRPRV</sequence>
<dbReference type="PANTHER" id="PTHR18952:SF208">
    <property type="entry name" value="CARBONIC ANHYDRASE XA-RELATED"/>
    <property type="match status" value="1"/>
</dbReference>
<evidence type="ECO:0000313" key="15">
    <source>
        <dbReference type="Proteomes" id="UP000011750"/>
    </source>
</evidence>
<dbReference type="GO" id="GO:0009570">
    <property type="term" value="C:chloroplast stroma"/>
    <property type="evidence" value="ECO:0007669"/>
    <property type="project" value="UniProtKB-SubCell"/>
</dbReference>
<dbReference type="FunFam" id="3.10.200.10:FF:000007">
    <property type="entry name" value="Alpha carbonic anhydrase 3"/>
    <property type="match status" value="1"/>
</dbReference>
<evidence type="ECO:0000256" key="1">
    <source>
        <dbReference type="ARBA" id="ARBA00001947"/>
    </source>
</evidence>
<dbReference type="InParanoid" id="M4DQ64"/>
<dbReference type="InterPro" id="IPR036398">
    <property type="entry name" value="CA_dom_sf"/>
</dbReference>
<dbReference type="SUPFAM" id="SSF51069">
    <property type="entry name" value="Carbonic anhydrase"/>
    <property type="match status" value="2"/>
</dbReference>
<dbReference type="PANTHER" id="PTHR18952">
    <property type="entry name" value="CARBONIC ANHYDRASE"/>
    <property type="match status" value="1"/>
</dbReference>
<evidence type="ECO:0000256" key="8">
    <source>
        <dbReference type="ARBA" id="ARBA00022833"/>
    </source>
</evidence>
<comment type="similarity">
    <text evidence="4">Belongs to the alpha-class carbonic anhydrase family.</text>
</comment>
<evidence type="ECO:0000256" key="11">
    <source>
        <dbReference type="ARBA" id="ARBA00048348"/>
    </source>
</evidence>
<dbReference type="CDD" id="cd03124">
    <property type="entry name" value="alpha_CA_prokaryotic_like"/>
    <property type="match status" value="2"/>
</dbReference>
<comment type="cofactor">
    <cofactor evidence="1 12">
        <name>Zn(2+)</name>
        <dbReference type="ChEBI" id="CHEBI:29105"/>
    </cofactor>
</comment>
<evidence type="ECO:0000259" key="13">
    <source>
        <dbReference type="PROSITE" id="PS51144"/>
    </source>
</evidence>
<dbReference type="STRING" id="51351.M4DQ64"/>
<accession>M4DQ64</accession>
<evidence type="ECO:0000256" key="4">
    <source>
        <dbReference type="ARBA" id="ARBA00006365"/>
    </source>
</evidence>
<evidence type="ECO:0000256" key="2">
    <source>
        <dbReference type="ARBA" id="ARBA00002904"/>
    </source>
</evidence>
<dbReference type="EnsemblPlants" id="Bra018657.1">
    <property type="protein sequence ID" value="Bra018657.1-P"/>
    <property type="gene ID" value="Bra018657"/>
</dbReference>
<dbReference type="GO" id="GO:0008270">
    <property type="term" value="F:zinc ion binding"/>
    <property type="evidence" value="ECO:0007669"/>
    <property type="project" value="UniProtKB-UniRule"/>
</dbReference>
<evidence type="ECO:0000256" key="7">
    <source>
        <dbReference type="ARBA" id="ARBA00022729"/>
    </source>
</evidence>
<keyword evidence="7 12" id="KW-0732">Signal</keyword>
<comment type="function">
    <text evidence="2 12">Reversible hydration of carbon dioxide.</text>
</comment>
<protein>
    <recommendedName>
        <fullName evidence="5 12">Carbonic anhydrase</fullName>
        <ecNumber evidence="5 12">4.2.1.1</ecNumber>
    </recommendedName>
</protein>
<evidence type="ECO:0000256" key="10">
    <source>
        <dbReference type="ARBA" id="ARBA00023239"/>
    </source>
</evidence>
<comment type="catalytic activity">
    <reaction evidence="11 12">
        <text>hydrogencarbonate + H(+) = CO2 + H2O</text>
        <dbReference type="Rhea" id="RHEA:10748"/>
        <dbReference type="ChEBI" id="CHEBI:15377"/>
        <dbReference type="ChEBI" id="CHEBI:15378"/>
        <dbReference type="ChEBI" id="CHEBI:16526"/>
        <dbReference type="ChEBI" id="CHEBI:17544"/>
        <dbReference type="EC" id="4.2.1.1"/>
    </reaction>
</comment>
<dbReference type="Proteomes" id="UP000011750">
    <property type="component" value="Chromosome A06"/>
</dbReference>
<dbReference type="FunCoup" id="M4DQ64">
    <property type="interactions" value="47"/>
</dbReference>
<dbReference type="eggNOG" id="KOG0382">
    <property type="taxonomic scope" value="Eukaryota"/>
</dbReference>
<dbReference type="EC" id="4.2.1.1" evidence="5 12"/>
<reference evidence="14" key="3">
    <citation type="submission" date="2023-03" db="UniProtKB">
        <authorList>
            <consortium name="EnsemblPlants"/>
        </authorList>
    </citation>
    <scope>IDENTIFICATION</scope>
    <source>
        <strain evidence="14">cv. Chiifu-401-42</strain>
    </source>
</reference>
<dbReference type="SMART" id="SM01057">
    <property type="entry name" value="Carb_anhydrase"/>
    <property type="match status" value="2"/>
</dbReference>
<dbReference type="Gene3D" id="3.10.200.10">
    <property type="entry name" value="Alpha carbonic anhydrase"/>
    <property type="match status" value="3"/>
</dbReference>
<keyword evidence="15" id="KW-1185">Reference proteome</keyword>
<evidence type="ECO:0000256" key="5">
    <source>
        <dbReference type="ARBA" id="ARBA00012925"/>
    </source>
</evidence>
<reference evidence="14 15" key="2">
    <citation type="journal article" date="2018" name="Hortic Res">
        <title>Improved Brassica rapa reference genome by single-molecule sequencing and chromosome conformation capture technologies.</title>
        <authorList>
            <person name="Zhang L."/>
            <person name="Cai X."/>
            <person name="Wu J."/>
            <person name="Liu M."/>
            <person name="Grob S."/>
            <person name="Cheng F."/>
            <person name="Liang J."/>
            <person name="Cai C."/>
            <person name="Liu Z."/>
            <person name="Liu B."/>
            <person name="Wang F."/>
            <person name="Li S."/>
            <person name="Liu F."/>
            <person name="Li X."/>
            <person name="Cheng L."/>
            <person name="Yang W."/>
            <person name="Li M.H."/>
            <person name="Grossniklaus U."/>
            <person name="Zheng H."/>
            <person name="Wang X."/>
        </authorList>
    </citation>
    <scope>NUCLEOTIDE SEQUENCE [LARGE SCALE GENOMIC DNA]</scope>
    <source>
        <strain evidence="14 15">cv. Chiifu-401-42</strain>
    </source>
</reference>
<dbReference type="InterPro" id="IPR023561">
    <property type="entry name" value="Carbonic_anhydrase_a-class"/>
</dbReference>
<feature type="signal peptide" evidence="12">
    <location>
        <begin position="1"/>
        <end position="24"/>
    </location>
</feature>
<dbReference type="HOGENOM" id="CLU_024284_0_0_1"/>
<evidence type="ECO:0000256" key="6">
    <source>
        <dbReference type="ARBA" id="ARBA00022723"/>
    </source>
</evidence>
<name>M4DQ64_BRACM</name>
<evidence type="ECO:0000256" key="3">
    <source>
        <dbReference type="ARBA" id="ARBA00004470"/>
    </source>
</evidence>
<feature type="domain" description="Alpha-carbonic anhydrase" evidence="13">
    <location>
        <begin position="217"/>
        <end position="451"/>
    </location>
</feature>
<dbReference type="Gramene" id="Bra018657.1">
    <property type="protein sequence ID" value="Bra018657.1-P"/>
    <property type="gene ID" value="Bra018657"/>
</dbReference>
<proteinExistence type="inferred from homology"/>
<evidence type="ECO:0000256" key="9">
    <source>
        <dbReference type="ARBA" id="ARBA00023180"/>
    </source>
</evidence>
<dbReference type="InterPro" id="IPR018338">
    <property type="entry name" value="Carbonic_anhydrase_a-class_CS"/>
</dbReference>
<comment type="similarity">
    <text evidence="12">Belongs to the alpha-carbonic anhydrase family.</text>
</comment>
<feature type="chain" id="PRO_5025074482" description="Carbonic anhydrase" evidence="12">
    <location>
        <begin position="25"/>
        <end position="454"/>
    </location>
</feature>
<dbReference type="PROSITE" id="PS51144">
    <property type="entry name" value="ALPHA_CA_2"/>
    <property type="match status" value="2"/>
</dbReference>
<dbReference type="InterPro" id="IPR001148">
    <property type="entry name" value="CA_dom"/>
</dbReference>